<dbReference type="GO" id="GO:0016973">
    <property type="term" value="P:poly(A)+ mRNA export from nucleus"/>
    <property type="evidence" value="ECO:0007669"/>
    <property type="project" value="InterPro"/>
</dbReference>
<evidence type="ECO:0000256" key="4">
    <source>
        <dbReference type="ARBA" id="ARBA00022816"/>
    </source>
</evidence>
<dbReference type="Proteomes" id="UP000317494">
    <property type="component" value="Unassembled WGS sequence"/>
</dbReference>
<evidence type="ECO:0000256" key="7">
    <source>
        <dbReference type="ARBA" id="ARBA00023132"/>
    </source>
</evidence>
<feature type="compositionally biased region" description="Low complexity" evidence="11">
    <location>
        <begin position="240"/>
        <end position="255"/>
    </location>
</feature>
<dbReference type="GO" id="GO:0031369">
    <property type="term" value="F:translation initiation factor binding"/>
    <property type="evidence" value="ECO:0007669"/>
    <property type="project" value="TreeGrafter"/>
</dbReference>
<keyword evidence="14" id="KW-1185">Reference proteome</keyword>
<keyword evidence="5" id="KW-0653">Protein transport</keyword>
<feature type="region of interest" description="Disordered" evidence="11">
    <location>
        <begin position="1"/>
        <end position="42"/>
    </location>
</feature>
<dbReference type="InterPro" id="IPR038506">
    <property type="entry name" value="GLE1-like_sf"/>
</dbReference>
<sequence length="560" mass="62029">MRIGVDDDTDDGAADTAVLGMAPAETSIPGKSPSKSPQSRHDRQFLKALTAQVDQFASFEANLTNQAWKAAEAKAAFSPSPRKSLVNPHIAAVSPVQFTLSSTAEHETIAQQIAQLTLDSQKKITERKARALVRSSALKKEVEDAIQLTQNLLAAHEAKTLSEQDKSNKEHAQAQADKARHDHETALKKAQQVAELLKQQEQEAVALKKAQQDAELLRQQEAAALKKAAEAKETLEEQRQPQATAAAASTTNQAAPESSSAMAPTGTTPSAITVAQPLLDLVYKIKALVKPELLSNLQNRKIFFQHKMALARRITVVKNAKSKVFEVGREIVKELEAGKAVSPQMYEVLMYKLARKITRQAELEASENPAFSFPLAFTAIIAMVKHEPFMNILLGHMMRRCPYIIPRYVEKLKDQSEQDYSKVAGYLKTDADEREPETKYIRRMCGIIHLYAAIIANPHPKNPHSIANGWTWLARIANIKPRGITPHLIHAFLKIAGNRLLEVYSTQAIKLVTLIRDHVIPAVPKEAQDALAASNHLLVFFERVQREGTIPKHEGSEWDT</sequence>
<comment type="subcellular location">
    <subcellularLocation>
        <location evidence="1">Nucleus</location>
        <location evidence="1">Nuclear pore complex</location>
    </subcellularLocation>
</comment>
<dbReference type="GO" id="GO:0005543">
    <property type="term" value="F:phospholipid binding"/>
    <property type="evidence" value="ECO:0007669"/>
    <property type="project" value="TreeGrafter"/>
</dbReference>
<proteinExistence type="inferred from homology"/>
<dbReference type="GO" id="GO:0044614">
    <property type="term" value="C:nuclear pore cytoplasmic filaments"/>
    <property type="evidence" value="ECO:0007669"/>
    <property type="project" value="TreeGrafter"/>
</dbReference>
<dbReference type="Proteomes" id="UP000320475">
    <property type="component" value="Unassembled WGS sequence"/>
</dbReference>
<feature type="compositionally biased region" description="Basic and acidic residues" evidence="11">
    <location>
        <begin position="160"/>
        <end position="187"/>
    </location>
</feature>
<comment type="caution">
    <text evidence="12">The sequence shown here is derived from an EMBL/GenBank/DDBJ whole genome shotgun (WGS) entry which is preliminary data.</text>
</comment>
<dbReference type="Pfam" id="PF07817">
    <property type="entry name" value="GLE1"/>
    <property type="match status" value="1"/>
</dbReference>
<feature type="compositionally biased region" description="Acidic residues" evidence="11">
    <location>
        <begin position="1"/>
        <end position="13"/>
    </location>
</feature>
<keyword evidence="3" id="KW-0813">Transport</keyword>
<evidence type="ECO:0000256" key="3">
    <source>
        <dbReference type="ARBA" id="ARBA00022448"/>
    </source>
</evidence>
<evidence type="ECO:0000256" key="10">
    <source>
        <dbReference type="ARBA" id="ARBA00029983"/>
    </source>
</evidence>
<feature type="region of interest" description="Disordered" evidence="11">
    <location>
        <begin position="160"/>
        <end position="191"/>
    </location>
</feature>
<evidence type="ECO:0000313" key="14">
    <source>
        <dbReference type="Proteomes" id="UP000317494"/>
    </source>
</evidence>
<evidence type="ECO:0000256" key="1">
    <source>
        <dbReference type="ARBA" id="ARBA00004567"/>
    </source>
</evidence>
<comment type="similarity">
    <text evidence="2">Belongs to the GLE1 family.</text>
</comment>
<dbReference type="EMBL" id="QEAM01000032">
    <property type="protein sequence ID" value="TPX49498.1"/>
    <property type="molecule type" value="Genomic_DNA"/>
</dbReference>
<name>A0A507CWG7_9FUNG</name>
<dbReference type="GO" id="GO:0000822">
    <property type="term" value="F:inositol hexakisphosphate binding"/>
    <property type="evidence" value="ECO:0007669"/>
    <property type="project" value="TreeGrafter"/>
</dbReference>
<dbReference type="InterPro" id="IPR012476">
    <property type="entry name" value="GLE1"/>
</dbReference>
<dbReference type="VEuPathDB" id="FungiDB:SeMB42_g04710"/>
<dbReference type="GO" id="GO:0015031">
    <property type="term" value="P:protein transport"/>
    <property type="evidence" value="ECO:0007669"/>
    <property type="project" value="UniProtKB-KW"/>
</dbReference>
<dbReference type="GO" id="GO:0005737">
    <property type="term" value="C:cytoplasm"/>
    <property type="evidence" value="ECO:0007669"/>
    <property type="project" value="TreeGrafter"/>
</dbReference>
<feature type="region of interest" description="Disordered" evidence="11">
    <location>
        <begin position="228"/>
        <end position="266"/>
    </location>
</feature>
<evidence type="ECO:0000313" key="12">
    <source>
        <dbReference type="EMBL" id="TPX43465.1"/>
    </source>
</evidence>
<feature type="compositionally biased region" description="Polar residues" evidence="11">
    <location>
        <begin position="256"/>
        <end position="266"/>
    </location>
</feature>
<evidence type="ECO:0000256" key="8">
    <source>
        <dbReference type="ARBA" id="ARBA00023242"/>
    </source>
</evidence>
<dbReference type="AlphaFoldDB" id="A0A507CWG7"/>
<evidence type="ECO:0000256" key="2">
    <source>
        <dbReference type="ARBA" id="ARBA00011056"/>
    </source>
</evidence>
<evidence type="ECO:0000256" key="9">
    <source>
        <dbReference type="ARBA" id="ARBA00026227"/>
    </source>
</evidence>
<organism evidence="12 14">
    <name type="scientific">Synchytrium endobioticum</name>
    <dbReference type="NCBI Taxonomy" id="286115"/>
    <lineage>
        <taxon>Eukaryota</taxon>
        <taxon>Fungi</taxon>
        <taxon>Fungi incertae sedis</taxon>
        <taxon>Chytridiomycota</taxon>
        <taxon>Chytridiomycota incertae sedis</taxon>
        <taxon>Chytridiomycetes</taxon>
        <taxon>Synchytriales</taxon>
        <taxon>Synchytriaceae</taxon>
        <taxon>Synchytrium</taxon>
    </lineage>
</organism>
<reference evidence="14 15" key="1">
    <citation type="journal article" date="2019" name="Sci. Rep.">
        <title>Comparative genomics of chytrid fungi reveal insights into the obligate biotrophic and pathogenic lifestyle of Synchytrium endobioticum.</title>
        <authorList>
            <person name="van de Vossenberg B.T.L.H."/>
            <person name="Warris S."/>
            <person name="Nguyen H.D.T."/>
            <person name="van Gent-Pelzer M.P.E."/>
            <person name="Joly D.L."/>
            <person name="van de Geest H.C."/>
            <person name="Bonants P.J.M."/>
            <person name="Smith D.S."/>
            <person name="Levesque C.A."/>
            <person name="van der Lee T.A.J."/>
        </authorList>
    </citation>
    <scope>NUCLEOTIDE SEQUENCE [LARGE SCALE GENOMIC DNA]</scope>
    <source>
        <strain evidence="13 15">LEV6574</strain>
        <strain evidence="12 14">MB42</strain>
    </source>
</reference>
<protein>
    <recommendedName>
        <fullName evidence="9">mRNA export factor GLE1</fullName>
    </recommendedName>
    <alternativeName>
        <fullName evidence="10">Nucleoporin GLE1</fullName>
    </alternativeName>
</protein>
<evidence type="ECO:0000313" key="15">
    <source>
        <dbReference type="Proteomes" id="UP000320475"/>
    </source>
</evidence>
<feature type="compositionally biased region" description="Basic and acidic residues" evidence="11">
    <location>
        <begin position="228"/>
        <end position="239"/>
    </location>
</feature>
<accession>A0A507CWG7</accession>
<keyword evidence="6" id="KW-0811">Translocation</keyword>
<gene>
    <name evidence="13" type="ORF">SeLEV6574_g01406</name>
    <name evidence="12" type="ORF">SeMB42_g04710</name>
</gene>
<evidence type="ECO:0000313" key="13">
    <source>
        <dbReference type="EMBL" id="TPX49498.1"/>
    </source>
</evidence>
<dbReference type="STRING" id="286115.A0A507CWG7"/>
<dbReference type="PANTHER" id="PTHR12960:SF0">
    <property type="entry name" value="MRNA EXPORT FACTOR GLE1"/>
    <property type="match status" value="1"/>
</dbReference>
<keyword evidence="4" id="KW-0509">mRNA transport</keyword>
<keyword evidence="7" id="KW-0906">Nuclear pore complex</keyword>
<dbReference type="EMBL" id="QEAN01000198">
    <property type="protein sequence ID" value="TPX43465.1"/>
    <property type="molecule type" value="Genomic_DNA"/>
</dbReference>
<dbReference type="PANTHER" id="PTHR12960">
    <property type="entry name" value="GLE-1-RELATED"/>
    <property type="match status" value="1"/>
</dbReference>
<dbReference type="Gene3D" id="1.25.40.510">
    <property type="entry name" value="GLE1-like"/>
    <property type="match status" value="1"/>
</dbReference>
<keyword evidence="8" id="KW-0539">Nucleus</keyword>
<dbReference type="OrthoDB" id="420884at2759"/>
<evidence type="ECO:0000256" key="5">
    <source>
        <dbReference type="ARBA" id="ARBA00022927"/>
    </source>
</evidence>
<evidence type="ECO:0000256" key="6">
    <source>
        <dbReference type="ARBA" id="ARBA00023010"/>
    </source>
</evidence>
<evidence type="ECO:0000256" key="11">
    <source>
        <dbReference type="SAM" id="MobiDB-lite"/>
    </source>
</evidence>